<dbReference type="EC" id="2.4.2.52" evidence="2"/>
<comment type="caution">
    <text evidence="6">The sequence shown here is derived from an EMBL/GenBank/DDBJ whole genome shotgun (WGS) entry which is preliminary data.</text>
</comment>
<organism evidence="6 7">
    <name type="scientific">Clostridium tagluense</name>
    <dbReference type="NCBI Taxonomy" id="360422"/>
    <lineage>
        <taxon>Bacteria</taxon>
        <taxon>Bacillati</taxon>
        <taxon>Bacillota</taxon>
        <taxon>Clostridia</taxon>
        <taxon>Eubacteriales</taxon>
        <taxon>Clostridiaceae</taxon>
        <taxon>Clostridium</taxon>
    </lineage>
</organism>
<dbReference type="NCBIfam" id="TIGR03125">
    <property type="entry name" value="citrate_citG"/>
    <property type="match status" value="1"/>
</dbReference>
<dbReference type="PANTHER" id="PTHR30201">
    <property type="entry name" value="TRIPHOSPHORIBOSYL-DEPHOSPHO-COA SYNTHASE"/>
    <property type="match status" value="1"/>
</dbReference>
<dbReference type="AlphaFoldDB" id="A0A401UP16"/>
<dbReference type="InterPro" id="IPR002736">
    <property type="entry name" value="CitG"/>
</dbReference>
<dbReference type="Proteomes" id="UP000287872">
    <property type="component" value="Unassembled WGS sequence"/>
</dbReference>
<dbReference type="OrthoDB" id="114886at2"/>
<protein>
    <recommendedName>
        <fullName evidence="2">triphosphoribosyl-dephospho-CoA synthase</fullName>
        <ecNumber evidence="2">2.4.2.52</ecNumber>
    </recommendedName>
</protein>
<evidence type="ECO:0000256" key="3">
    <source>
        <dbReference type="ARBA" id="ARBA00022679"/>
    </source>
</evidence>
<evidence type="ECO:0000256" key="4">
    <source>
        <dbReference type="ARBA" id="ARBA00022741"/>
    </source>
</evidence>
<dbReference type="GO" id="GO:0051191">
    <property type="term" value="P:prosthetic group biosynthetic process"/>
    <property type="evidence" value="ECO:0007669"/>
    <property type="project" value="TreeGrafter"/>
</dbReference>
<dbReference type="GO" id="GO:0005524">
    <property type="term" value="F:ATP binding"/>
    <property type="evidence" value="ECO:0007669"/>
    <property type="project" value="UniProtKB-KW"/>
</dbReference>
<dbReference type="InterPro" id="IPR017551">
    <property type="entry name" value="TriPribosyl-deP-CoA_syn_CitG"/>
</dbReference>
<dbReference type="EMBL" id="BHYK01000016">
    <property type="protein sequence ID" value="GCD11283.1"/>
    <property type="molecule type" value="Genomic_DNA"/>
</dbReference>
<evidence type="ECO:0000256" key="2">
    <source>
        <dbReference type="ARBA" id="ARBA00012074"/>
    </source>
</evidence>
<keyword evidence="5" id="KW-0067">ATP-binding</keyword>
<dbReference type="Gene3D" id="1.10.4200.10">
    <property type="entry name" value="Triphosphoribosyl-dephospho-CoA protein"/>
    <property type="match status" value="1"/>
</dbReference>
<dbReference type="Pfam" id="PF01874">
    <property type="entry name" value="CitG"/>
    <property type="match status" value="1"/>
</dbReference>
<evidence type="ECO:0000256" key="1">
    <source>
        <dbReference type="ARBA" id="ARBA00001210"/>
    </source>
</evidence>
<dbReference type="GO" id="GO:0046917">
    <property type="term" value="F:triphosphoribosyl-dephospho-CoA synthase activity"/>
    <property type="evidence" value="ECO:0007669"/>
    <property type="project" value="UniProtKB-EC"/>
</dbReference>
<accession>A0A401UP16</accession>
<gene>
    <name evidence="6" type="primary">citG</name>
    <name evidence="6" type="ORF">Ctaglu_29060</name>
</gene>
<comment type="catalytic activity">
    <reaction evidence="1">
        <text>3'-dephospho-CoA + ATP = 2'-(5''-triphospho-alpha-D-ribosyl)-3'-dephospho-CoA + adenine</text>
        <dbReference type="Rhea" id="RHEA:15117"/>
        <dbReference type="ChEBI" id="CHEBI:16708"/>
        <dbReference type="ChEBI" id="CHEBI:30616"/>
        <dbReference type="ChEBI" id="CHEBI:57328"/>
        <dbReference type="ChEBI" id="CHEBI:61378"/>
        <dbReference type="EC" id="2.4.2.52"/>
    </reaction>
</comment>
<keyword evidence="7" id="KW-1185">Reference proteome</keyword>
<keyword evidence="3" id="KW-0808">Transferase</keyword>
<dbReference type="PANTHER" id="PTHR30201:SF2">
    <property type="entry name" value="2-(5''-TRIPHOSPHORIBOSYL)-3'-DEPHOSPHOCOENZYME-A SYNTHASE"/>
    <property type="match status" value="1"/>
</dbReference>
<proteinExistence type="predicted"/>
<sequence length="288" mass="32036">MGNKYLISKEAFAISAFAIEAMLCEVASYPSPGLVSSISNGAHIDMDHYSFIKSTSILSKYMVLFAQEGYSKKTPKEIFVAIRNIGIEAESEMFKGTKGVNTHKGMIFLLGISCAAVSKAMHDKKKFYEIQDIIKQMTKGLVVDELCYMDKDKVKSYGEKLFLKYKVEGIRGQVESGIPIVFDYSLKVYKENSALKLNDRLIHTLISIMQFCEDSNVLHRHSMDTLNEVKQKAKHIISIGGMATEIGKASIAELDSEFIKRSISPGGSADLLAVTVFFNSVEGYFNDL</sequence>
<keyword evidence="4" id="KW-0547">Nucleotide-binding</keyword>
<evidence type="ECO:0000313" key="6">
    <source>
        <dbReference type="EMBL" id="GCD11283.1"/>
    </source>
</evidence>
<name>A0A401UP16_9CLOT</name>
<dbReference type="RefSeq" id="WP_125002954.1">
    <property type="nucleotide sequence ID" value="NZ_BHYK01000016.1"/>
</dbReference>
<evidence type="ECO:0000256" key="5">
    <source>
        <dbReference type="ARBA" id="ARBA00022840"/>
    </source>
</evidence>
<reference evidence="6 7" key="1">
    <citation type="submission" date="2018-11" db="EMBL/GenBank/DDBJ databases">
        <title>Genome sequencing and assembly of Clostridium tagluense strain A121.</title>
        <authorList>
            <person name="Murakami T."/>
            <person name="Segawa T."/>
            <person name="Shcherbakova V.A."/>
            <person name="Mori H."/>
            <person name="Yoshimura Y."/>
        </authorList>
    </citation>
    <scope>NUCLEOTIDE SEQUENCE [LARGE SCALE GENOMIC DNA]</scope>
    <source>
        <strain evidence="6 7">A121</strain>
    </source>
</reference>
<evidence type="ECO:0000313" key="7">
    <source>
        <dbReference type="Proteomes" id="UP000287872"/>
    </source>
</evidence>